<keyword evidence="9" id="KW-1185">Reference proteome</keyword>
<dbReference type="PROSITE" id="PS51435">
    <property type="entry name" value="AP_NUCLEASE_F1_4"/>
    <property type="match status" value="1"/>
</dbReference>
<dbReference type="InterPro" id="IPR020848">
    <property type="entry name" value="AP_endonuclease_F1_CS"/>
</dbReference>
<comment type="cofactor">
    <cofactor evidence="1">
        <name>Mn(2+)</name>
        <dbReference type="ChEBI" id="CHEBI:29035"/>
    </cofactor>
</comment>
<dbReference type="InterPro" id="IPR036691">
    <property type="entry name" value="Endo/exonu/phosph_ase_sf"/>
</dbReference>
<dbReference type="Pfam" id="PF03372">
    <property type="entry name" value="Exo_endo_phos"/>
    <property type="match status" value="1"/>
</dbReference>
<comment type="similarity">
    <text evidence="3">Belongs to the DNA repair enzymes AP/ExoA family.</text>
</comment>
<proteinExistence type="inferred from homology"/>
<dbReference type="CDD" id="cd09086">
    <property type="entry name" value="ExoIII-like_AP-endo"/>
    <property type="match status" value="1"/>
</dbReference>
<evidence type="ECO:0000313" key="8">
    <source>
        <dbReference type="EMBL" id="GAA5514189.1"/>
    </source>
</evidence>
<evidence type="ECO:0000256" key="4">
    <source>
        <dbReference type="ARBA" id="ARBA00022723"/>
    </source>
</evidence>
<evidence type="ECO:0000256" key="3">
    <source>
        <dbReference type="ARBA" id="ARBA00007092"/>
    </source>
</evidence>
<evidence type="ECO:0000256" key="5">
    <source>
        <dbReference type="ARBA" id="ARBA00022801"/>
    </source>
</evidence>
<evidence type="ECO:0000256" key="6">
    <source>
        <dbReference type="ARBA" id="ARBA00022842"/>
    </source>
</evidence>
<dbReference type="InterPro" id="IPR020847">
    <property type="entry name" value="AP_endonuclease_F1_BS"/>
</dbReference>
<dbReference type="SUPFAM" id="SSF56219">
    <property type="entry name" value="DNase I-like"/>
    <property type="match status" value="1"/>
</dbReference>
<dbReference type="PROSITE" id="PS00728">
    <property type="entry name" value="AP_NUCLEASE_F1_3"/>
    <property type="match status" value="1"/>
</dbReference>
<dbReference type="RefSeq" id="WP_345466581.1">
    <property type="nucleotide sequence ID" value="NZ_BAABRP010000014.1"/>
</dbReference>
<evidence type="ECO:0000256" key="2">
    <source>
        <dbReference type="ARBA" id="ARBA00001946"/>
    </source>
</evidence>
<evidence type="ECO:0000256" key="1">
    <source>
        <dbReference type="ARBA" id="ARBA00001936"/>
    </source>
</evidence>
<dbReference type="Proteomes" id="UP001401887">
    <property type="component" value="Unassembled WGS sequence"/>
</dbReference>
<evidence type="ECO:0000259" key="7">
    <source>
        <dbReference type="Pfam" id="PF03372"/>
    </source>
</evidence>
<dbReference type="EMBL" id="BAABRP010000014">
    <property type="protein sequence ID" value="GAA5514189.1"/>
    <property type="molecule type" value="Genomic_DNA"/>
</dbReference>
<dbReference type="InterPro" id="IPR004808">
    <property type="entry name" value="AP_endonuc_1"/>
</dbReference>
<dbReference type="InterPro" id="IPR005135">
    <property type="entry name" value="Endo/exonuclease/phosphatase"/>
</dbReference>
<keyword evidence="4" id="KW-0479">Metal-binding</keyword>
<dbReference type="PANTHER" id="PTHR43250:SF2">
    <property type="entry name" value="EXODEOXYRIBONUCLEASE III"/>
    <property type="match status" value="1"/>
</dbReference>
<sequence>MPATPTRPPLKLATWNVNSLNVRLPQVIAWLEAQRPDLLALQETKLEDHRFPLAELEALGYHAAFSGQKTYNGVALLSRLPLTDVQVGIPGFADEQRRVLAATVGGVRVVCLYVPNGQAVGSGKYAYKLAWLAAVRDWLRDELTRHRRLAVMGDFNVAPEDRDVHSPKRWEGQVLVSEPERAAFRDLLALGLHDAFRLLPQPERVFSWWNYGRLAFPRNWGLRIDHVLVSAALAAECQSCTVDTGPRTHERPSDHAPVLATFSTRLQETPPTE</sequence>
<dbReference type="Gene3D" id="3.60.10.10">
    <property type="entry name" value="Endonuclease/exonuclease/phosphatase"/>
    <property type="match status" value="1"/>
</dbReference>
<dbReference type="PROSITE" id="PS00726">
    <property type="entry name" value="AP_NUCLEASE_F1_1"/>
    <property type="match status" value="1"/>
</dbReference>
<reference evidence="8 9" key="1">
    <citation type="submission" date="2024-02" db="EMBL/GenBank/DDBJ databases">
        <title>Deinococcus carri NBRC 110142.</title>
        <authorList>
            <person name="Ichikawa N."/>
            <person name="Katano-Makiyama Y."/>
            <person name="Hidaka K."/>
        </authorList>
    </citation>
    <scope>NUCLEOTIDE SEQUENCE [LARGE SCALE GENOMIC DNA]</scope>
    <source>
        <strain evidence="8 9">NBRC 110142</strain>
    </source>
</reference>
<comment type="caution">
    <text evidence="8">The sequence shown here is derived from an EMBL/GenBank/DDBJ whole genome shotgun (WGS) entry which is preliminary data.</text>
</comment>
<comment type="cofactor">
    <cofactor evidence="2">
        <name>Mg(2+)</name>
        <dbReference type="ChEBI" id="CHEBI:18420"/>
    </cofactor>
</comment>
<gene>
    <name evidence="8" type="primary">xthA</name>
    <name evidence="8" type="ORF">Dcar01_02943</name>
</gene>
<dbReference type="NCBIfam" id="TIGR00633">
    <property type="entry name" value="xth"/>
    <property type="match status" value="1"/>
</dbReference>
<dbReference type="PANTHER" id="PTHR43250">
    <property type="entry name" value="EXODEOXYRIBONUCLEASE III"/>
    <property type="match status" value="1"/>
</dbReference>
<organism evidence="8 9">
    <name type="scientific">Deinococcus carri</name>
    <dbReference type="NCBI Taxonomy" id="1211323"/>
    <lineage>
        <taxon>Bacteria</taxon>
        <taxon>Thermotogati</taxon>
        <taxon>Deinococcota</taxon>
        <taxon>Deinococci</taxon>
        <taxon>Deinococcales</taxon>
        <taxon>Deinococcaceae</taxon>
        <taxon>Deinococcus</taxon>
    </lineage>
</organism>
<name>A0ABP9WA38_9DEIO</name>
<protein>
    <submittedName>
        <fullName evidence="8">Exodeoxyribonuclease III</fullName>
    </submittedName>
</protein>
<feature type="domain" description="Endonuclease/exonuclease/phosphatase" evidence="7">
    <location>
        <begin position="13"/>
        <end position="255"/>
    </location>
</feature>
<accession>A0ABP9WA38</accession>
<dbReference type="InterPro" id="IPR037493">
    <property type="entry name" value="ExoIII-like"/>
</dbReference>
<keyword evidence="6" id="KW-0460">Magnesium</keyword>
<dbReference type="NCBIfam" id="TIGR00195">
    <property type="entry name" value="exoDNase_III"/>
    <property type="match status" value="1"/>
</dbReference>
<keyword evidence="5" id="KW-0378">Hydrolase</keyword>
<evidence type="ECO:0000313" key="9">
    <source>
        <dbReference type="Proteomes" id="UP001401887"/>
    </source>
</evidence>